<dbReference type="EMBL" id="JAHOPB010000001">
    <property type="protein sequence ID" value="MBU8875504.1"/>
    <property type="molecule type" value="Genomic_DNA"/>
</dbReference>
<sequence length="506" mass="57289">MRSLILVLGDQLTPTLTSLAGADPARDRVLMAELWDEAGYVRHHRKKIAFLFSAMRHFAAELRGLGWTVDYVTLDDPDNRGSFTGQLDAAIAQHRPERVVVTEAGEWRVRRMQESWAARFSLPVDILPDERFLCSPASFAAWGAGRKQLRMEYFYRDMRRRTGLLMEGDQPAGGRWNFDAENRKPARADLFMPRPRGVAPDAITREVLALVEARFGDHFGDLEPFWFAVTRADAEAAFAAFVETALPKFGDYQDAMLAGEPFLYHAVIAPYLNCGLLDPLLVCRQVEAAWRAGRVPLNAAEGFIRQIIGWREYVRGIYWLKMPGYERSNFLGHTRKLPGFYWTGETDMACVRAAVTQTREQAYAHHIQRLMITGNFALLAGIDPHELHEWYLAVYADAYEWVELPNTVGMSQFADGGLLASKPYAASGAYIDRMSDYCGGCAYEVKQRTGPRACPFNALYWDFIARHRERIGRNPRMAQMVRTYDKFADAERARIADSAASFLAGL</sequence>
<organism evidence="1 2">
    <name type="scientific">Reyranella humidisoli</name>
    <dbReference type="NCBI Taxonomy" id="2849149"/>
    <lineage>
        <taxon>Bacteria</taxon>
        <taxon>Pseudomonadati</taxon>
        <taxon>Pseudomonadota</taxon>
        <taxon>Alphaproteobacteria</taxon>
        <taxon>Hyphomicrobiales</taxon>
        <taxon>Reyranellaceae</taxon>
        <taxon>Reyranella</taxon>
    </lineage>
</organism>
<dbReference type="PANTHER" id="PTHR38657">
    <property type="entry name" value="SLR1343 PROTEIN"/>
    <property type="match status" value="1"/>
</dbReference>
<keyword evidence="2" id="KW-1185">Reference proteome</keyword>
<accession>A0ABS6ILN2</accession>
<protein>
    <submittedName>
        <fullName evidence="1">Cryptochrome/photolyase family protein</fullName>
    </submittedName>
</protein>
<dbReference type="Proteomes" id="UP000727907">
    <property type="component" value="Unassembled WGS sequence"/>
</dbReference>
<dbReference type="PANTHER" id="PTHR38657:SF1">
    <property type="entry name" value="SLR1343 PROTEIN"/>
    <property type="match status" value="1"/>
</dbReference>
<dbReference type="Pfam" id="PF04244">
    <property type="entry name" value="DPRP"/>
    <property type="match status" value="1"/>
</dbReference>
<comment type="caution">
    <text evidence="1">The sequence shown here is derived from an EMBL/GenBank/DDBJ whole genome shotgun (WGS) entry which is preliminary data.</text>
</comment>
<reference evidence="1 2" key="1">
    <citation type="submission" date="2021-06" db="EMBL/GenBank/DDBJ databases">
        <authorList>
            <person name="Lee D.H."/>
        </authorList>
    </citation>
    <scope>NUCLEOTIDE SEQUENCE [LARGE SCALE GENOMIC DNA]</scope>
    <source>
        <strain evidence="1 2">MMS21-HV4-11</strain>
    </source>
</reference>
<gene>
    <name evidence="1" type="ORF">KQ910_17150</name>
</gene>
<dbReference type="InterPro" id="IPR007357">
    <property type="entry name" value="PhrB-like"/>
</dbReference>
<dbReference type="InterPro" id="IPR052551">
    <property type="entry name" value="UV-DNA_repair_photolyase"/>
</dbReference>
<evidence type="ECO:0000313" key="1">
    <source>
        <dbReference type="EMBL" id="MBU8875504.1"/>
    </source>
</evidence>
<proteinExistence type="predicted"/>
<name>A0ABS6ILN2_9HYPH</name>
<evidence type="ECO:0000313" key="2">
    <source>
        <dbReference type="Proteomes" id="UP000727907"/>
    </source>
</evidence>